<dbReference type="Proteomes" id="UP000595095">
    <property type="component" value="Chromosome"/>
</dbReference>
<keyword evidence="2 6" id="KW-0472">Membrane</keyword>
<dbReference type="AlphaFoldDB" id="A0A7S9HE65"/>
<keyword evidence="8" id="KW-1185">Reference proteome</keyword>
<dbReference type="HAMAP" id="MF_00924">
    <property type="entry name" value="OM_assembly_BamC"/>
    <property type="match status" value="1"/>
</dbReference>
<reference evidence="7 8" key="1">
    <citation type="submission" date="2020-11" db="EMBL/GenBank/DDBJ databases">
        <title>Complete genome sequence for Salinimonas sp. strain G2-b.</title>
        <authorList>
            <person name="Park S.-J."/>
        </authorList>
    </citation>
    <scope>NUCLEOTIDE SEQUENCE [LARGE SCALE GENOMIC DNA]</scope>
    <source>
        <strain evidence="7 8">G2-b</strain>
    </source>
</reference>
<comment type="subcellular location">
    <subcellularLocation>
        <location evidence="6">Cell outer membrane</location>
        <topology evidence="6">Lipid-anchor</topology>
    </subcellularLocation>
</comment>
<keyword evidence="4 6" id="KW-0998">Cell outer membrane</keyword>
<evidence type="ECO:0000256" key="2">
    <source>
        <dbReference type="ARBA" id="ARBA00023136"/>
    </source>
</evidence>
<dbReference type="GO" id="GO:0051205">
    <property type="term" value="P:protein insertion into membrane"/>
    <property type="evidence" value="ECO:0007669"/>
    <property type="project" value="UniProtKB-UniRule"/>
</dbReference>
<dbReference type="KEGG" id="smaa:IT774_07190"/>
<dbReference type="InterPro" id="IPR042268">
    <property type="entry name" value="BamC_C"/>
</dbReference>
<dbReference type="Gene3D" id="3.30.530.50">
    <property type="match status" value="1"/>
</dbReference>
<name>A0A7S9HE65_9ALTE</name>
<dbReference type="InterPro" id="IPR010653">
    <property type="entry name" value="NlpB/DapX"/>
</dbReference>
<dbReference type="PROSITE" id="PS51257">
    <property type="entry name" value="PROKAR_LIPOPROTEIN"/>
    <property type="match status" value="1"/>
</dbReference>
<dbReference type="Pfam" id="PF06804">
    <property type="entry name" value="Lipoprotein_18"/>
    <property type="match status" value="1"/>
</dbReference>
<comment type="subunit">
    <text evidence="6">Part of the Bam complex.</text>
</comment>
<dbReference type="InterPro" id="IPR014524">
    <property type="entry name" value="BamC"/>
</dbReference>
<dbReference type="GO" id="GO:0009279">
    <property type="term" value="C:cell outer membrane"/>
    <property type="evidence" value="ECO:0007669"/>
    <property type="project" value="UniProtKB-SubCell"/>
</dbReference>
<dbReference type="EMBL" id="CP064795">
    <property type="protein sequence ID" value="QPG06889.1"/>
    <property type="molecule type" value="Genomic_DNA"/>
</dbReference>
<evidence type="ECO:0000256" key="5">
    <source>
        <dbReference type="ARBA" id="ARBA00023288"/>
    </source>
</evidence>
<keyword evidence="1 6" id="KW-0732">Signal</keyword>
<dbReference type="GO" id="GO:0043165">
    <property type="term" value="P:Gram-negative-bacterium-type cell outer membrane assembly"/>
    <property type="evidence" value="ECO:0007669"/>
    <property type="project" value="UniProtKB-UniRule"/>
</dbReference>
<gene>
    <name evidence="6 7" type="primary">bamC</name>
    <name evidence="7" type="ORF">IT774_07190</name>
</gene>
<evidence type="ECO:0000313" key="8">
    <source>
        <dbReference type="Proteomes" id="UP000595095"/>
    </source>
</evidence>
<proteinExistence type="inferred from homology"/>
<dbReference type="RefSeq" id="WP_195811962.1">
    <property type="nucleotide sequence ID" value="NZ_CP064795.1"/>
</dbReference>
<sequence>MNKSLALVSSLVVMAVSGCSSQLDNQTASGSYDYLDAEQSDTFRTPEELDKPEFSRDYELPELSSEANPNLVGKKIPVTSPALVHPLVKGSHVEEGTRQASVIFDQVDDSIPLEQAIWQTLRSFLEKHEVPVASFDQQQNRLVTEYFVASEEIEDEDSPWYALSDDINADRKRKFAFTMQVKPHGRTASLTASLVDFKEERGDEVKDAINDYEQRREEVAILNQVIAHYEYQIQLDNTRRLAEIRQGLQTELGTTAQDTPAIIVDGQYNVVWPRMLLVLRKLGFDVKDLDKSNGLLFVTYNGEDEGWWGNLFSGDDELLEQGDYRLQVAPQNERTTVLFMDDESQPFDSQQLSEVYESFSKVMSQDDLDI</sequence>
<evidence type="ECO:0000256" key="4">
    <source>
        <dbReference type="ARBA" id="ARBA00023237"/>
    </source>
</evidence>
<organism evidence="7 8">
    <name type="scientific">Salinimonas marina</name>
    <dbReference type="NCBI Taxonomy" id="2785918"/>
    <lineage>
        <taxon>Bacteria</taxon>
        <taxon>Pseudomonadati</taxon>
        <taxon>Pseudomonadota</taxon>
        <taxon>Gammaproteobacteria</taxon>
        <taxon>Alteromonadales</taxon>
        <taxon>Alteromonadaceae</taxon>
        <taxon>Alteromonas/Salinimonas group</taxon>
        <taxon>Salinimonas</taxon>
    </lineage>
</organism>
<evidence type="ECO:0000256" key="1">
    <source>
        <dbReference type="ARBA" id="ARBA00022729"/>
    </source>
</evidence>
<protein>
    <recommendedName>
        <fullName evidence="6">Outer membrane protein assembly factor BamC</fullName>
    </recommendedName>
</protein>
<dbReference type="Gene3D" id="3.30.310.170">
    <property type="entry name" value="Outer membrane protein assembly factor BamC"/>
    <property type="match status" value="1"/>
</dbReference>
<keyword evidence="5 6" id="KW-0449">Lipoprotein</keyword>
<accession>A0A7S9HE65</accession>
<comment type="function">
    <text evidence="6">Part of the outer membrane protein assembly complex, which is involved in assembly and insertion of beta-barrel proteins into the outer membrane.</text>
</comment>
<comment type="similarity">
    <text evidence="6">Belongs to the BamC family.</text>
</comment>
<evidence type="ECO:0000256" key="3">
    <source>
        <dbReference type="ARBA" id="ARBA00023139"/>
    </source>
</evidence>
<evidence type="ECO:0000256" key="6">
    <source>
        <dbReference type="HAMAP-Rule" id="MF_00924"/>
    </source>
</evidence>
<keyword evidence="3 6" id="KW-0564">Palmitate</keyword>
<evidence type="ECO:0000313" key="7">
    <source>
        <dbReference type="EMBL" id="QPG06889.1"/>
    </source>
</evidence>